<feature type="region of interest" description="Disordered" evidence="1">
    <location>
        <begin position="136"/>
        <end position="188"/>
    </location>
</feature>
<dbReference type="OrthoDB" id="1743443at2759"/>
<name>A0A067LFB4_JATCU</name>
<reference evidence="2 3" key="1">
    <citation type="journal article" date="2014" name="PLoS ONE">
        <title>Global Analysis of Gene Expression Profiles in Physic Nut (Jatropha curcas L.) Seedlings Exposed to Salt Stress.</title>
        <authorList>
            <person name="Zhang L."/>
            <person name="Zhang C."/>
            <person name="Wu P."/>
            <person name="Chen Y."/>
            <person name="Li M."/>
            <person name="Jiang H."/>
            <person name="Wu G."/>
        </authorList>
    </citation>
    <scope>NUCLEOTIDE SEQUENCE [LARGE SCALE GENOMIC DNA]</scope>
    <source>
        <strain evidence="3">cv. GZQX0401</strain>
        <tissue evidence="2">Young leaves</tissue>
    </source>
</reference>
<keyword evidence="3" id="KW-1185">Reference proteome</keyword>
<evidence type="ECO:0000313" key="3">
    <source>
        <dbReference type="Proteomes" id="UP000027138"/>
    </source>
</evidence>
<accession>A0A067LFB4</accession>
<protein>
    <submittedName>
        <fullName evidence="2">Uncharacterized protein</fullName>
    </submittedName>
</protein>
<organism evidence="2 3">
    <name type="scientific">Jatropha curcas</name>
    <name type="common">Barbados nut</name>
    <dbReference type="NCBI Taxonomy" id="180498"/>
    <lineage>
        <taxon>Eukaryota</taxon>
        <taxon>Viridiplantae</taxon>
        <taxon>Streptophyta</taxon>
        <taxon>Embryophyta</taxon>
        <taxon>Tracheophyta</taxon>
        <taxon>Spermatophyta</taxon>
        <taxon>Magnoliopsida</taxon>
        <taxon>eudicotyledons</taxon>
        <taxon>Gunneridae</taxon>
        <taxon>Pentapetalae</taxon>
        <taxon>rosids</taxon>
        <taxon>fabids</taxon>
        <taxon>Malpighiales</taxon>
        <taxon>Euphorbiaceae</taxon>
        <taxon>Crotonoideae</taxon>
        <taxon>Jatropheae</taxon>
        <taxon>Jatropha</taxon>
    </lineage>
</organism>
<dbReference type="Proteomes" id="UP000027138">
    <property type="component" value="Unassembled WGS sequence"/>
</dbReference>
<evidence type="ECO:0000313" key="2">
    <source>
        <dbReference type="EMBL" id="KDP47082.1"/>
    </source>
</evidence>
<sequence>MDLCIRGAHLKVSYKWAIEVCEYKVLPMSGLFGFEGRVNARTPPRGRAWWYNWRYSHTTSDIGMFRQLLNGFSWDRLPFINIDVSSFQVCSTISITSKRRSPSSLYVQRLCRICMDSAPDSCPPPTEFDPIIEAEELNRGQGATPKQQRDKRVRGGSEPRASDTTVVVGTPENWPVPHSPYSGPHRSAYPGHARDASCEPYRMSPPYCTHRVDIAPPAGRGQGIRCGGHAGSEAGCQPMIMEEIQESGSEDSEETTQTYWTLASAFEALFCSLSREDWDSLSLFEVNMLSYYRNIRVKLGLLQWLINHFDPSNNLFCHNDFEIYLLFEELSIISRRIPVVDEIPAVPRLDLDPAGGLDWTLASAFEALFCSLSREDWDSLSLFEVNMLSYYRNIRVKLGLLQWLINHFDPSNNLFCHNDFEIYLLFEELSIISRRIPVVDEIPAVPRLDLDPAGGLAYEISSYDFGAYVVHLQPLVDRALGVDQRVRVSSYMLYEPLCGFSMAHAYYPSRVARQYGRHKAVLDYTRFEGGLITK</sequence>
<feature type="compositionally biased region" description="Basic and acidic residues" evidence="1">
    <location>
        <begin position="147"/>
        <end position="161"/>
    </location>
</feature>
<evidence type="ECO:0000256" key="1">
    <source>
        <dbReference type="SAM" id="MobiDB-lite"/>
    </source>
</evidence>
<dbReference type="AlphaFoldDB" id="A0A067LFB4"/>
<gene>
    <name evidence="2" type="ORF">JCGZ_03890</name>
</gene>
<dbReference type="EMBL" id="KK914197">
    <property type="protein sequence ID" value="KDP47082.1"/>
    <property type="molecule type" value="Genomic_DNA"/>
</dbReference>
<proteinExistence type="predicted"/>